<evidence type="ECO:0000313" key="3">
    <source>
        <dbReference type="Proteomes" id="UP001307889"/>
    </source>
</evidence>
<evidence type="ECO:0000313" key="2">
    <source>
        <dbReference type="EMBL" id="BES88326.1"/>
    </source>
</evidence>
<feature type="compositionally biased region" description="Basic and acidic residues" evidence="1">
    <location>
        <begin position="183"/>
        <end position="195"/>
    </location>
</feature>
<dbReference type="Proteomes" id="UP001307889">
    <property type="component" value="Chromosome 1"/>
</dbReference>
<name>A0ABN7A7S7_9HEMI</name>
<accession>A0ABN7A7S7</accession>
<feature type="compositionally biased region" description="Pro residues" evidence="1">
    <location>
        <begin position="214"/>
        <end position="229"/>
    </location>
</feature>
<feature type="region of interest" description="Disordered" evidence="1">
    <location>
        <begin position="164"/>
        <end position="235"/>
    </location>
</feature>
<feature type="region of interest" description="Disordered" evidence="1">
    <location>
        <begin position="117"/>
        <end position="148"/>
    </location>
</feature>
<evidence type="ECO:0000256" key="1">
    <source>
        <dbReference type="SAM" id="MobiDB-lite"/>
    </source>
</evidence>
<protein>
    <submittedName>
        <fullName evidence="2">Uncharacterized protein</fullName>
    </submittedName>
</protein>
<feature type="region of interest" description="Disordered" evidence="1">
    <location>
        <begin position="360"/>
        <end position="383"/>
    </location>
</feature>
<reference evidence="2 3" key="1">
    <citation type="submission" date="2023-09" db="EMBL/GenBank/DDBJ databases">
        <title>Nesidiocoris tenuis whole genome shotgun sequence.</title>
        <authorList>
            <person name="Shibata T."/>
            <person name="Shimoda M."/>
            <person name="Kobayashi T."/>
            <person name="Uehara T."/>
        </authorList>
    </citation>
    <scope>NUCLEOTIDE SEQUENCE [LARGE SCALE GENOMIC DNA]</scope>
    <source>
        <strain evidence="2 3">Japan</strain>
    </source>
</reference>
<gene>
    <name evidence="2" type="ORF">NTJ_01132</name>
</gene>
<sequence>MRILYGLIPLLIPVRFIRIGRKDVLDLKRRKKELSESIANKTESIIHEILSRTGSGGKRRAPLETTVNPSKAPSLRDLLGIRKLEDTFKIPKPPRRSEDDNVELPLASLADEMVASAEEEAALDPPAEPASPQAMVTNNDPLALDHDSVLPEKSDDVSAALALRKADQHTSPVRQEPLSDTSDEGKSSSRPEEMPKCGSPPTLKQVQSLRAILKPPPTIGEEFPPPPQLNQPIPLNPLGTILNTVVKPNGVPASQATTGNAESEAAAKQSVSVDAKLSRPQLNWTVQIITSPVRSKDDRPALPAATGVVPMETQSELIERHEPQASNVIVLSDSGDSCCSEPKIPKIDRMSMSLAPNAIKLPQQGRPQKKTKKVSFLAKNGKD</sequence>
<proteinExistence type="predicted"/>
<dbReference type="EMBL" id="AP028909">
    <property type="protein sequence ID" value="BES88326.1"/>
    <property type="molecule type" value="Genomic_DNA"/>
</dbReference>
<keyword evidence="3" id="KW-1185">Reference proteome</keyword>
<organism evidence="2 3">
    <name type="scientific">Nesidiocoris tenuis</name>
    <dbReference type="NCBI Taxonomy" id="355587"/>
    <lineage>
        <taxon>Eukaryota</taxon>
        <taxon>Metazoa</taxon>
        <taxon>Ecdysozoa</taxon>
        <taxon>Arthropoda</taxon>
        <taxon>Hexapoda</taxon>
        <taxon>Insecta</taxon>
        <taxon>Pterygota</taxon>
        <taxon>Neoptera</taxon>
        <taxon>Paraneoptera</taxon>
        <taxon>Hemiptera</taxon>
        <taxon>Heteroptera</taxon>
        <taxon>Panheteroptera</taxon>
        <taxon>Cimicomorpha</taxon>
        <taxon>Miridae</taxon>
        <taxon>Dicyphina</taxon>
        <taxon>Nesidiocoris</taxon>
    </lineage>
</organism>